<reference evidence="22" key="1">
    <citation type="submission" date="2011-12" db="EMBL/GenBank/DDBJ databases">
        <title>The Draft Genome of Lepisosteus oculatus.</title>
        <authorList>
            <consortium name="The Broad Institute Genome Assembly &amp; Analysis Group"/>
            <consortium name="Computational R&amp;D Group"/>
            <consortium name="and Sequencing Platform"/>
            <person name="Di Palma F."/>
            <person name="Alfoldi J."/>
            <person name="Johnson J."/>
            <person name="Berlin A."/>
            <person name="Gnerre S."/>
            <person name="Jaffe D."/>
            <person name="MacCallum I."/>
            <person name="Young S."/>
            <person name="Walker B.J."/>
            <person name="Lander E.S."/>
            <person name="Lindblad-Toh K."/>
        </authorList>
    </citation>
    <scope>NUCLEOTIDE SEQUENCE [LARGE SCALE GENOMIC DNA]</scope>
</reference>
<protein>
    <recommendedName>
        <fullName evidence="18">Fucosyltransferase</fullName>
        <ecNumber evidence="18">2.4.1.-</ecNumber>
    </recommendedName>
</protein>
<evidence type="ECO:0000256" key="8">
    <source>
        <dbReference type="ARBA" id="ARBA00022989"/>
    </source>
</evidence>
<dbReference type="GO" id="GO:0000139">
    <property type="term" value="C:Golgi membrane"/>
    <property type="evidence" value="ECO:0007669"/>
    <property type="project" value="UniProtKB-SubCell"/>
</dbReference>
<dbReference type="GO" id="GO:0006954">
    <property type="term" value="P:inflammatory response"/>
    <property type="evidence" value="ECO:0007669"/>
    <property type="project" value="UniProtKB-KW"/>
</dbReference>
<evidence type="ECO:0000256" key="3">
    <source>
        <dbReference type="ARBA" id="ARBA00008919"/>
    </source>
</evidence>
<keyword evidence="5 18" id="KW-0808">Transferase</keyword>
<keyword evidence="11" id="KW-0325">Glycoprotein</keyword>
<organism evidence="21 22">
    <name type="scientific">Lepisosteus oculatus</name>
    <name type="common">Spotted gar</name>
    <dbReference type="NCBI Taxonomy" id="7918"/>
    <lineage>
        <taxon>Eukaryota</taxon>
        <taxon>Metazoa</taxon>
        <taxon>Chordata</taxon>
        <taxon>Craniata</taxon>
        <taxon>Vertebrata</taxon>
        <taxon>Euteleostomi</taxon>
        <taxon>Actinopterygii</taxon>
        <taxon>Neopterygii</taxon>
        <taxon>Holostei</taxon>
        <taxon>Semionotiformes</taxon>
        <taxon>Lepisosteidae</taxon>
        <taxon>Lepisosteus</taxon>
    </lineage>
</organism>
<evidence type="ECO:0000259" key="19">
    <source>
        <dbReference type="Pfam" id="PF00852"/>
    </source>
</evidence>
<keyword evidence="12" id="KW-0395">Inflammatory response</keyword>
<comment type="pathway">
    <text evidence="2">Protein modification; protein glycosylation.</text>
</comment>
<comment type="catalytic activity">
    <reaction evidence="13">
        <text>a beta-D-galactosyl-(1-&gt;4)-N-acetyl-beta-D-glucosaminyl derivative + GDP-beta-L-fucose = a beta-D-galactosyl-(1-&gt;4)-[alpha-L-fucosyl-(1-&gt;3)]-N-acetyl-beta-D-glucosaminyl derivative + GDP + H(+)</text>
        <dbReference type="Rhea" id="RHEA:14257"/>
        <dbReference type="ChEBI" id="CHEBI:15378"/>
        <dbReference type="ChEBI" id="CHEBI:57273"/>
        <dbReference type="ChEBI" id="CHEBI:58189"/>
        <dbReference type="ChEBI" id="CHEBI:133507"/>
        <dbReference type="ChEBI" id="CHEBI:137941"/>
        <dbReference type="EC" id="2.4.1.152"/>
    </reaction>
    <physiologicalReaction direction="left-to-right" evidence="13">
        <dbReference type="Rhea" id="RHEA:14258"/>
    </physiologicalReaction>
</comment>
<dbReference type="Bgee" id="ENSLOCG00000018021">
    <property type="expression patterns" value="Expressed in pharyngeal gill and 7 other cell types or tissues"/>
</dbReference>
<dbReference type="GO" id="GO:0032580">
    <property type="term" value="C:Golgi cisterna membrane"/>
    <property type="evidence" value="ECO:0007669"/>
    <property type="project" value="UniProtKB-SubCell"/>
</dbReference>
<evidence type="ECO:0000256" key="6">
    <source>
        <dbReference type="ARBA" id="ARBA00022692"/>
    </source>
</evidence>
<evidence type="ECO:0000313" key="22">
    <source>
        <dbReference type="Proteomes" id="UP000018468"/>
    </source>
</evidence>
<evidence type="ECO:0000256" key="1">
    <source>
        <dbReference type="ARBA" id="ARBA00004323"/>
    </source>
</evidence>
<dbReference type="FunFam" id="3.40.50.11660:FF:000001">
    <property type="entry name" value="alpha-(1,3)-fucosyltransferase 9"/>
    <property type="match status" value="1"/>
</dbReference>
<evidence type="ECO:0000256" key="14">
    <source>
        <dbReference type="ARBA" id="ARBA00035849"/>
    </source>
</evidence>
<keyword evidence="6 18" id="KW-0812">Transmembrane</keyword>
<proteinExistence type="inferred from homology"/>
<feature type="transmembrane region" description="Helical" evidence="18">
    <location>
        <begin position="32"/>
        <end position="51"/>
    </location>
</feature>
<keyword evidence="8 18" id="KW-1133">Transmembrane helix</keyword>
<dbReference type="GO" id="GO:0046920">
    <property type="term" value="F:alpha-(1-&gt;3)-fucosyltransferase activity"/>
    <property type="evidence" value="ECO:0000318"/>
    <property type="project" value="GO_Central"/>
</dbReference>
<evidence type="ECO:0000256" key="11">
    <source>
        <dbReference type="ARBA" id="ARBA00023180"/>
    </source>
</evidence>
<dbReference type="InterPro" id="IPR055270">
    <property type="entry name" value="Glyco_tran_10_C"/>
</dbReference>
<dbReference type="PANTHER" id="PTHR11929">
    <property type="entry name" value="ALPHA- 1,3 -FUCOSYLTRANSFERASE"/>
    <property type="match status" value="1"/>
</dbReference>
<dbReference type="OMA" id="QLWVWMN"/>
<evidence type="ECO:0000256" key="7">
    <source>
        <dbReference type="ARBA" id="ARBA00022968"/>
    </source>
</evidence>
<keyword evidence="4 18" id="KW-0328">Glycosyltransferase</keyword>
<evidence type="ECO:0000313" key="21">
    <source>
        <dbReference type="Ensembl" id="ENSLOCP00000022122.1"/>
    </source>
</evidence>
<dbReference type="InterPro" id="IPR031481">
    <property type="entry name" value="Glyco_tran_10_N"/>
</dbReference>
<comment type="function">
    <text evidence="17">Catalyzes alpha(1-&gt;3) linkage of fucosyl moiety transferred from GDP-beta-L-fucose to N-acetyl glucosamine (GlcNAc) within type 2 lactosamine (LacNAc, Gal-beta(1-&gt;4)GlcNAc) glycan attached to N- or O-linked glycoproteins. Robustly fucosylates nonsialylated distal LacNAc unit of the polylactosamine chain to form Lewis X antigen (CD15), a glycan determinant known to mediate important cellular functions in development and immunity. Fucosylates with lower efficiency sialylated LacNAc acceptors to form sialyl Lewis X and 6-sulfo sialyl Lewis X determinants that serve as recognition epitopes for C-type lectins. Together with FUT7 contributes to SELE, SELL and SELP selectin ligand biosynthesis and selectin-dependent lymphocyte homing, leukocyte migration and blood leukocyte homeostasis. In a cell type specific manner, may also fucosylate the internal LacNAc unit of the polylactosamine chain to form VIM-2 antigen that serves as recognition epitope for SELE.</text>
</comment>
<dbReference type="Proteomes" id="UP000018468">
    <property type="component" value="Linkage group LG3"/>
</dbReference>
<dbReference type="Gene3D" id="3.40.50.11660">
    <property type="entry name" value="Glycosyl transferase family 10, C-terminal domain"/>
    <property type="match status" value="1"/>
</dbReference>
<evidence type="ECO:0000256" key="9">
    <source>
        <dbReference type="ARBA" id="ARBA00023034"/>
    </source>
</evidence>
<dbReference type="EMBL" id="AHAT01003034">
    <property type="status" value="NOT_ANNOTATED_CDS"/>
    <property type="molecule type" value="Genomic_DNA"/>
</dbReference>
<evidence type="ECO:0000256" key="15">
    <source>
        <dbReference type="ARBA" id="ARBA00036234"/>
    </source>
</evidence>
<evidence type="ECO:0000256" key="10">
    <source>
        <dbReference type="ARBA" id="ARBA00023136"/>
    </source>
</evidence>
<evidence type="ECO:0000256" key="5">
    <source>
        <dbReference type="ARBA" id="ARBA00022679"/>
    </source>
</evidence>
<sequence>WETEALLTRKRQGLCDNKQCHSTVMKTLYPQVFFAAFACVLLALFLCYQNLPQPLQNFPRLDSEANRITILIWWRPFGNKNNFTDCGGLFGIHGCTLTTHRDLYPQAEAVIIHHREIYGNLSRLPQRPRPFNQKWIWMNFESPTHTSGLEELEGIFNWTMSYKVGSDIFMPYGYLHPKKTGSKSTKVLLPRKKGLIAWIISNWNEDHARVEFYHRLRMHVPIHIYGREGMELINNSIVQTASQYKFYLAFENSQHPDYITEKLWNNALKSSAVPVVLGPPRENYELFLPSDSFIHVDDFHSPRVLAAYLKFLDKNPRLYRKYFNWRKKYDVHVTSFWSEHYCAVCKAVRAAQYQTKTVKDLALWFET</sequence>
<accession>W5NNB3</accession>
<dbReference type="Ensembl" id="ENSLOCT00000022163.1">
    <property type="protein sequence ID" value="ENSLOCP00000022122.1"/>
    <property type="gene ID" value="ENSLOCG00000018021.1"/>
</dbReference>
<evidence type="ECO:0000256" key="4">
    <source>
        <dbReference type="ARBA" id="ARBA00022676"/>
    </source>
</evidence>
<evidence type="ECO:0000256" key="16">
    <source>
        <dbReference type="ARBA" id="ARBA00036481"/>
    </source>
</evidence>
<dbReference type="InterPro" id="IPR001503">
    <property type="entry name" value="Glyco_trans_10"/>
</dbReference>
<comment type="similarity">
    <text evidence="3 18">Belongs to the glycosyltransferase 10 family.</text>
</comment>
<dbReference type="GeneTree" id="ENSGT00940000162506"/>
<feature type="domain" description="Fucosyltransferase C-terminal" evidence="19">
    <location>
        <begin position="190"/>
        <end position="364"/>
    </location>
</feature>
<dbReference type="Pfam" id="PF17039">
    <property type="entry name" value="Glyco_tran_10_N"/>
    <property type="match status" value="1"/>
</dbReference>
<feature type="domain" description="Fucosyltransferase N-terminal" evidence="20">
    <location>
        <begin position="66"/>
        <end position="173"/>
    </location>
</feature>
<reference evidence="21" key="3">
    <citation type="submission" date="2025-09" db="UniProtKB">
        <authorList>
            <consortium name="Ensembl"/>
        </authorList>
    </citation>
    <scope>IDENTIFICATION</scope>
</reference>
<keyword evidence="10 18" id="KW-0472">Membrane</keyword>
<comment type="catalytic activity">
    <reaction evidence="16">
        <text>an N-acetyl-alpha-neuraminyl-(2-&gt;3)-beta-D-galactosyl-(1-&gt;4)-N-acetyl-beta-D-glucosaminyl derivative + GDP-beta-L-fucose = an alpha-Neu5Ac-(2-&gt;3)-beta-D-Gal-(1-&gt;4)-[alpha-L-Fuc-(1-&gt;3)]-beta-D-GlcNAc derivative + GDP + H(+)</text>
        <dbReference type="Rhea" id="RHEA:56076"/>
        <dbReference type="ChEBI" id="CHEBI:15378"/>
        <dbReference type="ChEBI" id="CHEBI:57273"/>
        <dbReference type="ChEBI" id="CHEBI:58189"/>
        <dbReference type="ChEBI" id="CHEBI:136545"/>
        <dbReference type="ChEBI" id="CHEBI:139509"/>
    </reaction>
    <physiologicalReaction direction="left-to-right" evidence="16">
        <dbReference type="Rhea" id="RHEA:56077"/>
    </physiologicalReaction>
</comment>
<comment type="catalytic activity">
    <reaction evidence="14">
        <text>an alpha-Neu5Ac-(2-&gt;3)-beta-D-Gal-(1-&gt;4)-beta-D-GlcNAc6S derivative + GDP-beta-L-fucose = an alpha-Neu5Ac-(2-&gt;3)-beta-D-Gal-(1-&gt;4)-[alpha-L-Fuc-(1-&gt;3)]-beta-D-GlcNAc6S derivative + GDP + H(+)</text>
        <dbReference type="Rhea" id="RHEA:62004"/>
        <dbReference type="ChEBI" id="CHEBI:15378"/>
        <dbReference type="ChEBI" id="CHEBI:57273"/>
        <dbReference type="ChEBI" id="CHEBI:58189"/>
        <dbReference type="ChEBI" id="CHEBI:145344"/>
        <dbReference type="ChEBI" id="CHEBI:145345"/>
    </reaction>
    <physiologicalReaction direction="left-to-right" evidence="14">
        <dbReference type="Rhea" id="RHEA:62005"/>
    </physiologicalReaction>
</comment>
<evidence type="ECO:0000259" key="20">
    <source>
        <dbReference type="Pfam" id="PF17039"/>
    </source>
</evidence>
<dbReference type="STRING" id="7918.ENSLOCP00000022122"/>
<comment type="subcellular location">
    <subcellularLocation>
        <location evidence="1">Golgi apparatus membrane</location>
        <topology evidence="1">Single-pass type II membrane protein</topology>
    </subcellularLocation>
    <subcellularLocation>
        <location evidence="18">Golgi apparatus</location>
        <location evidence="18">Golgi stack membrane</location>
        <topology evidence="18">Single-pass type II membrane protein</topology>
    </subcellularLocation>
</comment>
<dbReference type="PANTHER" id="PTHR11929:SF132">
    <property type="entry name" value="ALPHA-(1,3)-FUCOSYLTRANSFERASE 4"/>
    <property type="match status" value="1"/>
</dbReference>
<dbReference type="UniPathway" id="UPA00378"/>
<dbReference type="InParanoid" id="W5NNB3"/>
<comment type="catalytic activity">
    <reaction evidence="15">
        <text>an alpha-Neu5Ac-(2-&gt;3)-beta-D-Gal-(1-&gt;4)-beta-D-GlcNAc-(1-&gt;3)-beta-D-Gal-(1-&gt;4)-beta-D-GlcNAc derivative + GDP-beta-L-fucose = an alpha-Neu5Ac-(2-&gt;3)-beta-D-Gal-(1-&gt;4)-beta-D-GlcNAc-(1-&gt;3)-beta-D-Gal-(1-&gt;4)-[alpha-L-Fuc-(1-&gt;3)]-beta-D-GlcNAc derivative + GDP + H(+)</text>
        <dbReference type="Rhea" id="RHEA:68044"/>
        <dbReference type="ChEBI" id="CHEBI:15378"/>
        <dbReference type="ChEBI" id="CHEBI:57273"/>
        <dbReference type="ChEBI" id="CHEBI:58189"/>
        <dbReference type="ChEBI" id="CHEBI:145343"/>
        <dbReference type="ChEBI" id="CHEBI:176900"/>
    </reaction>
    <physiologicalReaction direction="left-to-right" evidence="15">
        <dbReference type="Rhea" id="RHEA:68045"/>
    </physiologicalReaction>
</comment>
<keyword evidence="7" id="KW-0735">Signal-anchor</keyword>
<dbReference type="EC" id="2.4.1.-" evidence="18"/>
<dbReference type="InterPro" id="IPR038577">
    <property type="entry name" value="GT10-like_C_sf"/>
</dbReference>
<evidence type="ECO:0000256" key="17">
    <source>
        <dbReference type="ARBA" id="ARBA00046186"/>
    </source>
</evidence>
<dbReference type="GO" id="GO:0017083">
    <property type="term" value="F:4-galactosyl-N-acetylglucosaminide 3-alpha-L-fucosyltransferase activity"/>
    <property type="evidence" value="ECO:0007669"/>
    <property type="project" value="UniProtKB-EC"/>
</dbReference>
<dbReference type="HOGENOM" id="CLU_032075_4_1_1"/>
<evidence type="ECO:0000256" key="2">
    <source>
        <dbReference type="ARBA" id="ARBA00004922"/>
    </source>
</evidence>
<dbReference type="eggNOG" id="KOG2619">
    <property type="taxonomic scope" value="Eukaryota"/>
</dbReference>
<evidence type="ECO:0000256" key="13">
    <source>
        <dbReference type="ARBA" id="ARBA00029329"/>
    </source>
</evidence>
<name>W5NNB3_LEPOC</name>
<dbReference type="SUPFAM" id="SSF53756">
    <property type="entry name" value="UDP-Glycosyltransferase/glycogen phosphorylase"/>
    <property type="match status" value="1"/>
</dbReference>
<dbReference type="Pfam" id="PF00852">
    <property type="entry name" value="Glyco_transf_10"/>
    <property type="match status" value="1"/>
</dbReference>
<evidence type="ECO:0000256" key="12">
    <source>
        <dbReference type="ARBA" id="ARBA00023198"/>
    </source>
</evidence>
<evidence type="ECO:0000256" key="18">
    <source>
        <dbReference type="RuleBase" id="RU003832"/>
    </source>
</evidence>
<dbReference type="AlphaFoldDB" id="W5NNB3"/>
<reference evidence="21" key="2">
    <citation type="submission" date="2025-08" db="UniProtKB">
        <authorList>
            <consortium name="Ensembl"/>
        </authorList>
    </citation>
    <scope>IDENTIFICATION</scope>
</reference>
<keyword evidence="22" id="KW-1185">Reference proteome</keyword>
<keyword evidence="9 18" id="KW-0333">Golgi apparatus</keyword>